<protein>
    <submittedName>
        <fullName evidence="1">Uncharacterized protein</fullName>
    </submittedName>
</protein>
<dbReference type="Proteomes" id="UP000798662">
    <property type="component" value="Chromosome 1"/>
</dbReference>
<proteinExistence type="predicted"/>
<keyword evidence="2" id="KW-1185">Reference proteome</keyword>
<comment type="caution">
    <text evidence="1">The sequence shown here is derived from an EMBL/GenBank/DDBJ whole genome shotgun (WGS) entry which is preliminary data.</text>
</comment>
<dbReference type="EMBL" id="CM020618">
    <property type="protein sequence ID" value="KAK1861517.1"/>
    <property type="molecule type" value="Genomic_DNA"/>
</dbReference>
<evidence type="ECO:0000313" key="1">
    <source>
        <dbReference type="EMBL" id="KAK1861517.1"/>
    </source>
</evidence>
<name>A0ACC3BUG0_PYRYE</name>
<gene>
    <name evidence="1" type="ORF">I4F81_004101</name>
</gene>
<reference evidence="1" key="1">
    <citation type="submission" date="2019-11" db="EMBL/GenBank/DDBJ databases">
        <title>Nori genome reveals adaptations in red seaweeds to the harsh intertidal environment.</title>
        <authorList>
            <person name="Wang D."/>
            <person name="Mao Y."/>
        </authorList>
    </citation>
    <scope>NUCLEOTIDE SEQUENCE</scope>
    <source>
        <tissue evidence="1">Gametophyte</tissue>
    </source>
</reference>
<accession>A0ACC3BUG0</accession>
<sequence>MTKPLALSLAWRATLPDAPARAAIVAAVLREWVGRAIGGQQHRRAVGDWFSLAYPVVRLVAPATGEPVDDVAALVDRLDPPVASYYTIQAAVAAATRAPTAVGGPVVAATVTHGGMRVDARRLWAARDGGVTLPAVEAWARLFTGDTGWAVSDADLSVAAAHALCGGPASVDRRRPTDAAADAARVVAQLERTATADGGHDGARTGRLGAPPVSARGAQCVRPRGRRDQ</sequence>
<organism evidence="1 2">
    <name type="scientific">Pyropia yezoensis</name>
    <name type="common">Susabi-nori</name>
    <name type="synonym">Porphyra yezoensis</name>
    <dbReference type="NCBI Taxonomy" id="2788"/>
    <lineage>
        <taxon>Eukaryota</taxon>
        <taxon>Rhodophyta</taxon>
        <taxon>Bangiophyceae</taxon>
        <taxon>Bangiales</taxon>
        <taxon>Bangiaceae</taxon>
        <taxon>Pyropia</taxon>
    </lineage>
</organism>
<evidence type="ECO:0000313" key="2">
    <source>
        <dbReference type="Proteomes" id="UP000798662"/>
    </source>
</evidence>